<sequence length="150" mass="16548">MEITNIKLTMENPSNKLQDVGTYAFIKLPPPPCKSDSPTTTQKVLGQDIQVPLPPCPFQPPVIRSSSRKGLRRLDDADPFLAAYKECTRSVNKQGKLTKSSKKSGGSSREGRIGSLFSCKHSCGVREDNLVKRSLSSRPAIRERLSMDSE</sequence>
<dbReference type="EMBL" id="JABWDY010023364">
    <property type="protein sequence ID" value="KAF5190955.1"/>
    <property type="molecule type" value="Genomic_DNA"/>
</dbReference>
<dbReference type="PANTHER" id="PTHR33696:SF3">
    <property type="entry name" value="FLZ-TYPE DOMAIN-CONTAINING PROTEIN"/>
    <property type="match status" value="1"/>
</dbReference>
<feature type="compositionally biased region" description="Low complexity" evidence="1">
    <location>
        <begin position="93"/>
        <end position="107"/>
    </location>
</feature>
<dbReference type="AlphaFoldDB" id="A0A7J6W3Q6"/>
<reference evidence="2 3" key="1">
    <citation type="submission" date="2020-06" db="EMBL/GenBank/DDBJ databases">
        <title>Transcriptomic and genomic resources for Thalictrum thalictroides and T. hernandezii: Facilitating candidate gene discovery in an emerging model plant lineage.</title>
        <authorList>
            <person name="Arias T."/>
            <person name="Riano-Pachon D.M."/>
            <person name="Di Stilio V.S."/>
        </authorList>
    </citation>
    <scope>NUCLEOTIDE SEQUENCE [LARGE SCALE GENOMIC DNA]</scope>
    <source>
        <strain evidence="3">cv. WT478/WT964</strain>
        <tissue evidence="2">Leaves</tissue>
    </source>
</reference>
<accession>A0A7J6W3Q6</accession>
<feature type="region of interest" description="Disordered" evidence="1">
    <location>
        <begin position="92"/>
        <end position="114"/>
    </location>
</feature>
<keyword evidence="3" id="KW-1185">Reference proteome</keyword>
<dbReference type="OrthoDB" id="745459at2759"/>
<dbReference type="Proteomes" id="UP000554482">
    <property type="component" value="Unassembled WGS sequence"/>
</dbReference>
<evidence type="ECO:0000313" key="3">
    <source>
        <dbReference type="Proteomes" id="UP000554482"/>
    </source>
</evidence>
<name>A0A7J6W3Q6_THATH</name>
<organism evidence="2 3">
    <name type="scientific">Thalictrum thalictroides</name>
    <name type="common">Rue-anemone</name>
    <name type="synonym">Anemone thalictroides</name>
    <dbReference type="NCBI Taxonomy" id="46969"/>
    <lineage>
        <taxon>Eukaryota</taxon>
        <taxon>Viridiplantae</taxon>
        <taxon>Streptophyta</taxon>
        <taxon>Embryophyta</taxon>
        <taxon>Tracheophyta</taxon>
        <taxon>Spermatophyta</taxon>
        <taxon>Magnoliopsida</taxon>
        <taxon>Ranunculales</taxon>
        <taxon>Ranunculaceae</taxon>
        <taxon>Thalictroideae</taxon>
        <taxon>Thalictrum</taxon>
    </lineage>
</organism>
<dbReference type="PANTHER" id="PTHR33696">
    <property type="entry name" value="T22J18.15-RELATED"/>
    <property type="match status" value="1"/>
</dbReference>
<evidence type="ECO:0000256" key="1">
    <source>
        <dbReference type="SAM" id="MobiDB-lite"/>
    </source>
</evidence>
<proteinExistence type="predicted"/>
<evidence type="ECO:0000313" key="2">
    <source>
        <dbReference type="EMBL" id="KAF5190955.1"/>
    </source>
</evidence>
<protein>
    <submittedName>
        <fullName evidence="2">Uncharacterized protein</fullName>
    </submittedName>
</protein>
<comment type="caution">
    <text evidence="2">The sequence shown here is derived from an EMBL/GenBank/DDBJ whole genome shotgun (WGS) entry which is preliminary data.</text>
</comment>
<gene>
    <name evidence="2" type="ORF">FRX31_019458</name>
</gene>